<sequence>MEQMAPGPFLSGAVHPQCNARYPHPSHPSESPKQNPARPPTVTTVPPAVSQVRPPPPDLPEEIRIELHPTGLRLGADLTLIRSRLLPRLMAALLQAHEDGLARRDSPCSRADLCARIAGMAELHRTQVWRAMAQLAGTALETLIAAHTPSGGPFWLHEPLLSRCRFYLDTGALAQGAALADWLGQRRTATPAPTAPLLPWTYTEALARADHLLDRGELYPARLALQQAAPHLPADDPLAAAALGWRRARIARRLGDWGALQDELRDLSSALNDNRLAAPERQQLQARIAILAAWHWYGSLGQPAAALARLEDVPPVALAFDPTLRCDHGNLRGIALRELALAQSDRDLAAASVAALGDALRSASLAGLPDALQICAANLAHGIGQLAHAGLLGDANSLEEALRWLLLSDAICSRWQLGRSSLLNTIFLLRLCGLGGFRFSAVRRLADAAGHPLQADSYAALAAQRWEACRGRQSQIPADQRCAFLLLWARHAAAECDSFTAADLIRQARLQARKLRDPQARLRYLEEARALSHQPQRA</sequence>
<organism evidence="2 3">
    <name type="scientific">Roseateles depolymerans</name>
    <dbReference type="NCBI Taxonomy" id="76731"/>
    <lineage>
        <taxon>Bacteria</taxon>
        <taxon>Pseudomonadati</taxon>
        <taxon>Pseudomonadota</taxon>
        <taxon>Betaproteobacteria</taxon>
        <taxon>Burkholderiales</taxon>
        <taxon>Sphaerotilaceae</taxon>
        <taxon>Roseateles</taxon>
    </lineage>
</organism>
<dbReference type="PATRIC" id="fig|76731.3.peg.1281"/>
<name>A0A0U3MUZ1_9BURK</name>
<reference evidence="2 3" key="1">
    <citation type="submission" date="2015-12" db="EMBL/GenBank/DDBJ databases">
        <title>Complete genome of Roseateles depolymerans KCTC 42856.</title>
        <authorList>
            <person name="Kim K.M."/>
        </authorList>
    </citation>
    <scope>NUCLEOTIDE SEQUENCE [LARGE SCALE GENOMIC DNA]</scope>
    <source>
        <strain evidence="2 3">KCTC 42856</strain>
    </source>
</reference>
<feature type="compositionally biased region" description="Low complexity" evidence="1">
    <location>
        <begin position="40"/>
        <end position="52"/>
    </location>
</feature>
<evidence type="ECO:0000256" key="1">
    <source>
        <dbReference type="SAM" id="MobiDB-lite"/>
    </source>
</evidence>
<dbReference type="EMBL" id="CP013729">
    <property type="protein sequence ID" value="ALV05748.1"/>
    <property type="molecule type" value="Genomic_DNA"/>
</dbReference>
<feature type="region of interest" description="Disordered" evidence="1">
    <location>
        <begin position="1"/>
        <end position="56"/>
    </location>
</feature>
<protein>
    <submittedName>
        <fullName evidence="2">Uncharacterized protein</fullName>
    </submittedName>
</protein>
<keyword evidence="3" id="KW-1185">Reference proteome</keyword>
<dbReference type="AlphaFoldDB" id="A0A0U3MUZ1"/>
<dbReference type="STRING" id="76731.RD2015_1257"/>
<evidence type="ECO:0000313" key="2">
    <source>
        <dbReference type="EMBL" id="ALV05748.1"/>
    </source>
</evidence>
<dbReference type="Proteomes" id="UP000060699">
    <property type="component" value="Chromosome"/>
</dbReference>
<proteinExistence type="predicted"/>
<dbReference type="KEGG" id="rdp:RD2015_1257"/>
<accession>A0A0U3MUZ1</accession>
<evidence type="ECO:0000313" key="3">
    <source>
        <dbReference type="Proteomes" id="UP000060699"/>
    </source>
</evidence>
<gene>
    <name evidence="2" type="ORF">RD2015_1257</name>
</gene>